<dbReference type="GO" id="GO:0019843">
    <property type="term" value="F:rRNA binding"/>
    <property type="evidence" value="ECO:0007669"/>
    <property type="project" value="InterPro"/>
</dbReference>
<feature type="domain" description="Brix" evidence="9">
    <location>
        <begin position="1"/>
        <end position="180"/>
    </location>
</feature>
<dbReference type="PROSITE" id="PS50833">
    <property type="entry name" value="BRIX"/>
    <property type="match status" value="1"/>
</dbReference>
<dbReference type="SMART" id="SM00879">
    <property type="entry name" value="Brix"/>
    <property type="match status" value="1"/>
</dbReference>
<feature type="compositionally biased region" description="Low complexity" evidence="8">
    <location>
        <begin position="23"/>
        <end position="32"/>
    </location>
</feature>
<reference evidence="10 11" key="1">
    <citation type="submission" date="2019-03" db="EMBL/GenBank/DDBJ databases">
        <title>First draft genome of Liparis tanakae, snailfish: a comprehensive survey of snailfish specific genes.</title>
        <authorList>
            <person name="Kim W."/>
            <person name="Song I."/>
            <person name="Jeong J.-H."/>
            <person name="Kim D."/>
            <person name="Kim S."/>
            <person name="Ryu S."/>
            <person name="Song J.Y."/>
            <person name="Lee S.K."/>
        </authorList>
    </citation>
    <scope>NUCLEOTIDE SEQUENCE [LARGE SCALE GENOMIC DNA]</scope>
    <source>
        <tissue evidence="10">Muscle</tissue>
    </source>
</reference>
<dbReference type="PANTHER" id="PTHR13634:SF0">
    <property type="entry name" value="RIBOSOME BIOGENESIS PROTEIN BRX1 HOMOLOG"/>
    <property type="match status" value="1"/>
</dbReference>
<evidence type="ECO:0000256" key="6">
    <source>
        <dbReference type="ARBA" id="ARBA00023242"/>
    </source>
</evidence>
<keyword evidence="6" id="KW-0539">Nucleus</keyword>
<dbReference type="Proteomes" id="UP000314294">
    <property type="component" value="Unassembled WGS sequence"/>
</dbReference>
<dbReference type="SUPFAM" id="SSF52954">
    <property type="entry name" value="Class II aaRS ABD-related"/>
    <property type="match status" value="1"/>
</dbReference>
<dbReference type="EMBL" id="SRLO01000021">
    <property type="protein sequence ID" value="TNN85329.1"/>
    <property type="molecule type" value="Genomic_DNA"/>
</dbReference>
<evidence type="ECO:0000256" key="8">
    <source>
        <dbReference type="SAM" id="MobiDB-lite"/>
    </source>
</evidence>
<evidence type="ECO:0000259" key="9">
    <source>
        <dbReference type="PROSITE" id="PS50833"/>
    </source>
</evidence>
<comment type="caution">
    <text evidence="10">The sequence shown here is derived from an EMBL/GenBank/DDBJ whole genome shotgun (WGS) entry which is preliminary data.</text>
</comment>
<feature type="region of interest" description="Disordered" evidence="8">
    <location>
        <begin position="1"/>
        <end position="49"/>
    </location>
</feature>
<evidence type="ECO:0000256" key="7">
    <source>
        <dbReference type="ARBA" id="ARBA00033181"/>
    </source>
</evidence>
<comment type="subcellular location">
    <subcellularLocation>
        <location evidence="2">Nucleus</location>
        <location evidence="2">Nucleolus</location>
    </subcellularLocation>
</comment>
<evidence type="ECO:0000313" key="10">
    <source>
        <dbReference type="EMBL" id="TNN85329.1"/>
    </source>
</evidence>
<dbReference type="PANTHER" id="PTHR13634">
    <property type="entry name" value="RIBOSOME BIOGENESIS PROTEIN BRIX"/>
    <property type="match status" value="1"/>
</dbReference>
<dbReference type="GO" id="GO:0005730">
    <property type="term" value="C:nucleolus"/>
    <property type="evidence" value="ECO:0007669"/>
    <property type="project" value="UniProtKB-SubCell"/>
</dbReference>
<proteinExistence type="inferred from homology"/>
<keyword evidence="5" id="KW-0690">Ribosome biogenesis</keyword>
<sequence length="278" mass="32138">MSAFKRKRGNKAANKKAKKAKYAAEGGEAPAEAEQEKKNEITIPPPVSSGRWTNKERVLIFSSRGINYRTRHLMQDLRTLMPHSKADTKMDRKDKLFIVNEKFDSEPHFALLKELFTQTFSTPRYHPKSQPFVDHVFTFTIADNRIWFRNYQIMEEDAALVEVGPRFVLNLIKIFQGSFGGPTLFENQEFQSPNMHRRDIRMAAAARVREKQMVTEMQKLKKAEAKEDVTTDVTADVFLTPADETHVHIQTDAPLPKVVKKNKHKAFKRQRIARRAQV</sequence>
<gene>
    <name evidence="10" type="primary">brix1</name>
    <name evidence="10" type="ORF">EYF80_004351</name>
</gene>
<dbReference type="InterPro" id="IPR026532">
    <property type="entry name" value="BRX1"/>
</dbReference>
<dbReference type="GO" id="GO:0006364">
    <property type="term" value="P:rRNA processing"/>
    <property type="evidence" value="ECO:0007669"/>
    <property type="project" value="InterPro"/>
</dbReference>
<name>A0A4Z2J553_9TELE</name>
<dbReference type="AlphaFoldDB" id="A0A4Z2J553"/>
<organism evidence="10 11">
    <name type="scientific">Liparis tanakae</name>
    <name type="common">Tanaka's snailfish</name>
    <dbReference type="NCBI Taxonomy" id="230148"/>
    <lineage>
        <taxon>Eukaryota</taxon>
        <taxon>Metazoa</taxon>
        <taxon>Chordata</taxon>
        <taxon>Craniata</taxon>
        <taxon>Vertebrata</taxon>
        <taxon>Euteleostomi</taxon>
        <taxon>Actinopterygii</taxon>
        <taxon>Neopterygii</taxon>
        <taxon>Teleostei</taxon>
        <taxon>Neoteleostei</taxon>
        <taxon>Acanthomorphata</taxon>
        <taxon>Eupercaria</taxon>
        <taxon>Perciformes</taxon>
        <taxon>Cottioidei</taxon>
        <taxon>Cottales</taxon>
        <taxon>Liparidae</taxon>
        <taxon>Liparis</taxon>
    </lineage>
</organism>
<keyword evidence="11" id="KW-1185">Reference proteome</keyword>
<dbReference type="Pfam" id="PF04427">
    <property type="entry name" value="Brix"/>
    <property type="match status" value="1"/>
</dbReference>
<dbReference type="GO" id="GO:0000027">
    <property type="term" value="P:ribosomal large subunit assembly"/>
    <property type="evidence" value="ECO:0007669"/>
    <property type="project" value="TreeGrafter"/>
</dbReference>
<comment type="function">
    <text evidence="1">Required for biogenesis of the 60S ribosomal subunit.</text>
</comment>
<protein>
    <recommendedName>
        <fullName evidence="4">Ribosome biogenesis protein BRX1 homolog</fullName>
    </recommendedName>
    <alternativeName>
        <fullName evidence="7">Brix domain-containing protein 2</fullName>
    </alternativeName>
</protein>
<dbReference type="InterPro" id="IPR007109">
    <property type="entry name" value="Brix"/>
</dbReference>
<evidence type="ECO:0000256" key="2">
    <source>
        <dbReference type="ARBA" id="ARBA00004604"/>
    </source>
</evidence>
<evidence type="ECO:0000313" key="11">
    <source>
        <dbReference type="Proteomes" id="UP000314294"/>
    </source>
</evidence>
<comment type="similarity">
    <text evidence="3">Belongs to the BRX1 family.</text>
</comment>
<accession>A0A4Z2J553</accession>
<evidence type="ECO:0000256" key="3">
    <source>
        <dbReference type="ARBA" id="ARBA00006369"/>
    </source>
</evidence>
<feature type="compositionally biased region" description="Basic residues" evidence="8">
    <location>
        <begin position="1"/>
        <end position="21"/>
    </location>
</feature>
<evidence type="ECO:0000256" key="4">
    <source>
        <dbReference type="ARBA" id="ARBA00020522"/>
    </source>
</evidence>
<dbReference type="OrthoDB" id="1638493at2759"/>
<evidence type="ECO:0000256" key="1">
    <source>
        <dbReference type="ARBA" id="ARBA00003439"/>
    </source>
</evidence>
<evidence type="ECO:0000256" key="5">
    <source>
        <dbReference type="ARBA" id="ARBA00022517"/>
    </source>
</evidence>